<dbReference type="RefSeq" id="WP_078387625.1">
    <property type="nucleotide sequence ID" value="NZ_CP012547.1"/>
</dbReference>
<proteinExistence type="predicted"/>
<gene>
    <name evidence="2" type="ORF">BFG04_03180</name>
</gene>
<organism evidence="2 3">
    <name type="scientific">Campylobacter pinnipediorum subsp. pinnipediorum</name>
    <dbReference type="NCBI Taxonomy" id="1660067"/>
    <lineage>
        <taxon>Bacteria</taxon>
        <taxon>Pseudomonadati</taxon>
        <taxon>Campylobacterota</taxon>
        <taxon>Epsilonproteobacteria</taxon>
        <taxon>Campylobacterales</taxon>
        <taxon>Campylobacteraceae</taxon>
        <taxon>Campylobacter</taxon>
    </lineage>
</organism>
<evidence type="ECO:0000259" key="1">
    <source>
        <dbReference type="Pfam" id="PF00534"/>
    </source>
</evidence>
<accession>A0AAX0LAL9</accession>
<name>A0AAX0LAL9_9BACT</name>
<evidence type="ECO:0000313" key="2">
    <source>
        <dbReference type="EMBL" id="OPA77934.1"/>
    </source>
</evidence>
<dbReference type="InterPro" id="IPR001296">
    <property type="entry name" value="Glyco_trans_1"/>
</dbReference>
<dbReference type="AlphaFoldDB" id="A0AAX0LAL9"/>
<feature type="domain" description="Glycosyl transferase family 1" evidence="1">
    <location>
        <begin position="169"/>
        <end position="328"/>
    </location>
</feature>
<dbReference type="PANTHER" id="PTHR12526">
    <property type="entry name" value="GLYCOSYLTRANSFERASE"/>
    <property type="match status" value="1"/>
</dbReference>
<reference evidence="2 3" key="1">
    <citation type="submission" date="2016-08" db="EMBL/GenBank/DDBJ databases">
        <title>Campylobacter species from sea mammals.</title>
        <authorList>
            <person name="Gilbert M.J."/>
            <person name="Byrne B.A."/>
            <person name="Zomer A.L."/>
            <person name="Wagenaar J.A."/>
        </authorList>
    </citation>
    <scope>NUCLEOTIDE SEQUENCE [LARGE SCALE GENOMIC DNA]</scope>
    <source>
        <strain evidence="2 3">1105248</strain>
    </source>
</reference>
<protein>
    <submittedName>
        <fullName evidence="2">General glycosylation pathway protein</fullName>
    </submittedName>
</protein>
<dbReference type="GO" id="GO:0016757">
    <property type="term" value="F:glycosyltransferase activity"/>
    <property type="evidence" value="ECO:0007669"/>
    <property type="project" value="InterPro"/>
</dbReference>
<sequence length="355" mass="41213">MRVLFIISTMQAGGAERVMSILASYFAKFHDVTLLKFDQKDSFYELDEKINIINLPYPMIKQGFFVNLKRRIKKFVYQRDLLKNGNFDVVISFMDSTNINVILSNLFINRPLFISEHSSSEFLKSKIWVFLRRILYPYANGLSVLTNTDFKYYDFVKNKIIMYNPVFDIKKHNIPKENIILFVARLVKIKACDVFLKAISLIDPAKLKSYKILIVGDGDQRQLLEKMAKNINADIEFLGNTNDISLVYEKSKIIVSSSQTEGLPNVLMESIFFDCARVATATSGAKELIKNDFDGFIVPIDDFHTLSQKITKLIDDEILRDKFVKNAHLRADDFKIENIYQKWMKFINSNIKKDR</sequence>
<comment type="caution">
    <text evidence="2">The sequence shown here is derived from an EMBL/GenBank/DDBJ whole genome shotgun (WGS) entry which is preliminary data.</text>
</comment>
<dbReference type="Gene3D" id="3.40.50.2000">
    <property type="entry name" value="Glycogen Phosphorylase B"/>
    <property type="match status" value="2"/>
</dbReference>
<dbReference type="Pfam" id="PF00534">
    <property type="entry name" value="Glycos_transf_1"/>
    <property type="match status" value="1"/>
</dbReference>
<dbReference type="Proteomes" id="UP000189728">
    <property type="component" value="Unassembled WGS sequence"/>
</dbReference>
<dbReference type="SUPFAM" id="SSF53756">
    <property type="entry name" value="UDP-Glycosyltransferase/glycogen phosphorylase"/>
    <property type="match status" value="1"/>
</dbReference>
<evidence type="ECO:0000313" key="3">
    <source>
        <dbReference type="Proteomes" id="UP000189728"/>
    </source>
</evidence>
<dbReference type="EMBL" id="MCRK01000034">
    <property type="protein sequence ID" value="OPA77934.1"/>
    <property type="molecule type" value="Genomic_DNA"/>
</dbReference>
<dbReference type="PANTHER" id="PTHR12526:SF630">
    <property type="entry name" value="GLYCOSYLTRANSFERASE"/>
    <property type="match status" value="1"/>
</dbReference>